<dbReference type="Gene3D" id="3.10.560.10">
    <property type="entry name" value="Outer membrane lipoprotein wza domain like"/>
    <property type="match status" value="5"/>
</dbReference>
<keyword evidence="1" id="KW-0732">Signal</keyword>
<dbReference type="EMBL" id="JACCCV010000001">
    <property type="protein sequence ID" value="NYF52084.1"/>
    <property type="molecule type" value="Genomic_DNA"/>
</dbReference>
<evidence type="ECO:0000259" key="3">
    <source>
        <dbReference type="Pfam" id="PF02563"/>
    </source>
</evidence>
<name>A0A7Y9NMH1_9BACT</name>
<dbReference type="InterPro" id="IPR019554">
    <property type="entry name" value="Soluble_ligand-bd"/>
</dbReference>
<dbReference type="Proteomes" id="UP000534186">
    <property type="component" value="Unassembled WGS sequence"/>
</dbReference>
<evidence type="ECO:0000256" key="2">
    <source>
        <dbReference type="SAM" id="MobiDB-lite"/>
    </source>
</evidence>
<dbReference type="PANTHER" id="PTHR33619:SF3">
    <property type="entry name" value="POLYSACCHARIDE EXPORT PROTEIN GFCE-RELATED"/>
    <property type="match status" value="1"/>
</dbReference>
<dbReference type="Pfam" id="PF02563">
    <property type="entry name" value="Poly_export"/>
    <property type="match status" value="1"/>
</dbReference>
<protein>
    <submittedName>
        <fullName evidence="5">Protein involved in polysaccharide export with SLBB domain</fullName>
    </submittedName>
</protein>
<feature type="domain" description="Soluble ligand binding" evidence="4">
    <location>
        <begin position="771"/>
        <end position="815"/>
    </location>
</feature>
<proteinExistence type="predicted"/>
<reference evidence="5 6" key="1">
    <citation type="submission" date="2020-07" db="EMBL/GenBank/DDBJ databases">
        <title>Genomic Encyclopedia of Type Strains, Phase IV (KMG-V): Genome sequencing to study the core and pangenomes of soil and plant-associated prokaryotes.</title>
        <authorList>
            <person name="Whitman W."/>
        </authorList>
    </citation>
    <scope>NUCLEOTIDE SEQUENCE [LARGE SCALE GENOMIC DNA]</scope>
    <source>
        <strain evidence="5 6">M8UP30</strain>
    </source>
</reference>
<dbReference type="Gene3D" id="3.30.1950.10">
    <property type="entry name" value="wza like domain"/>
    <property type="match status" value="1"/>
</dbReference>
<dbReference type="PANTHER" id="PTHR33619">
    <property type="entry name" value="POLYSACCHARIDE EXPORT PROTEIN GFCE-RELATED"/>
    <property type="match status" value="1"/>
</dbReference>
<feature type="domain" description="Polysaccharide export protein N-terminal" evidence="3">
    <location>
        <begin position="327"/>
        <end position="401"/>
    </location>
</feature>
<evidence type="ECO:0000259" key="4">
    <source>
        <dbReference type="Pfam" id="PF10531"/>
    </source>
</evidence>
<gene>
    <name evidence="5" type="ORF">HDF12_002449</name>
</gene>
<dbReference type="InterPro" id="IPR003715">
    <property type="entry name" value="Poly_export_N"/>
</dbReference>
<dbReference type="InterPro" id="IPR049712">
    <property type="entry name" value="Poly_export"/>
</dbReference>
<dbReference type="AlphaFoldDB" id="A0A7Y9NMH1"/>
<feature type="region of interest" description="Disordered" evidence="2">
    <location>
        <begin position="77"/>
        <end position="122"/>
    </location>
</feature>
<feature type="domain" description="Soluble ligand binding" evidence="4">
    <location>
        <begin position="408"/>
        <end position="453"/>
    </location>
</feature>
<feature type="compositionally biased region" description="Low complexity" evidence="2">
    <location>
        <begin position="77"/>
        <end position="98"/>
    </location>
</feature>
<evidence type="ECO:0000313" key="5">
    <source>
        <dbReference type="EMBL" id="NYF52084.1"/>
    </source>
</evidence>
<feature type="compositionally biased region" description="Polar residues" evidence="2">
    <location>
        <begin position="113"/>
        <end position="122"/>
    </location>
</feature>
<accession>A0A7Y9NMH1</accession>
<dbReference type="Pfam" id="PF10531">
    <property type="entry name" value="SLBB"/>
    <property type="match status" value="4"/>
</dbReference>
<feature type="domain" description="Soluble ligand binding" evidence="4">
    <location>
        <begin position="492"/>
        <end position="539"/>
    </location>
</feature>
<evidence type="ECO:0000256" key="1">
    <source>
        <dbReference type="ARBA" id="ARBA00022729"/>
    </source>
</evidence>
<feature type="domain" description="Soluble ligand binding" evidence="4">
    <location>
        <begin position="673"/>
        <end position="717"/>
    </location>
</feature>
<feature type="region of interest" description="Disordered" evidence="2">
    <location>
        <begin position="198"/>
        <end position="277"/>
    </location>
</feature>
<comment type="caution">
    <text evidence="5">The sequence shown here is derived from an EMBL/GenBank/DDBJ whole genome shotgun (WGS) entry which is preliminary data.</text>
</comment>
<dbReference type="GO" id="GO:0015159">
    <property type="term" value="F:polysaccharide transmembrane transporter activity"/>
    <property type="evidence" value="ECO:0007669"/>
    <property type="project" value="InterPro"/>
</dbReference>
<organism evidence="5 6">
    <name type="scientific">Tunturiibacter lichenicola</name>
    <dbReference type="NCBI Taxonomy" id="2051959"/>
    <lineage>
        <taxon>Bacteria</taxon>
        <taxon>Pseudomonadati</taxon>
        <taxon>Acidobacteriota</taxon>
        <taxon>Terriglobia</taxon>
        <taxon>Terriglobales</taxon>
        <taxon>Acidobacteriaceae</taxon>
        <taxon>Tunturiibacter</taxon>
    </lineage>
</organism>
<sequence length="1019" mass="110790">MKMNVEDGGFDSKFCRKPVKHVAGTDRRRIRVQEGRLQVFYMSFFELGRRRWFAIFFCCLLSSTSVWSQQLQAPTLPAGLPSGSPSLSPSPRTPNSNPTDDDSAGRTRLSAEGDNTSQGTNGVLTTDQVLKVLQSRPELIVDIKEVMADYLQQQGTTTQSDAITDDMLYKGISTDTGLRAVITVWLRARGYLSGSDLDRQSSDMQEFDESLNPTTSLGSGGPDSLRGGVKDANSPGFDRPDNVSSDVVRKKGGSGSSERGDLSPPIKSDRNSGNSTEVIHQTTPYNLQSLRDLYSQIPEQTSKLRRFGSDMFLERGLTAKQMSIDVPVGPEYILGAGDGLIISLWGGVSQTFPRNIDREGTIVLPDVGAVLVAGLPLGRAQELIQQELGKQFRDAKVSVTLSRLRTIRVYIVGDVQRPGAYDLSSLATPLNALYAAGGPTNLGSLRIARQYRGKELVREVDLYDFLLHGVRPDGERLEAGDTILIPPVGRQVAVAGMVKRPAIYELRGERELSEVLDEAGGLLVAAAMSRITIERIDEQGHRATLNLDIPEGSTREASQIRIEQFAVLDGDRVNINPILPYSEKAIYVEGHVVRPGKFPYHDGMKLNDVLRSYQDLLPEPADRGEIVRLMPPDLRVEAISFSVPDVFVGNEELDLRPFDTIRIAGRYEADAPKVQVHGEVIHPGEYALSQGMTAAQLVRMAGGFKRSALLDAADLASYDVKDGRQVISRRGAIRIGAAVNNYDSASDVILKAGDVLTIHQISGWNDIGSSVSVSGEVAYPGSYGLQEGERLSSVLKRAGGFRSSAYPSGAVLIRLQVKELEDKSRNELIHQIETTSAGARLAPSLSAQDDAATLQLLVQQQKEVVSRLRNQPAIGRLVIKINRDISSWEGTSADVELRNGDVLTIPKRPGFVLVTGQVYNASAITFVPGKTTGWYLQRAGGSTEGGNRKEILVIRANGLVVGRRSNNWHEPGVLDTKLDPGDVVVVPQKVFGGSALWRNLFASAQVFSSVGFAAALALH</sequence>
<evidence type="ECO:0000313" key="6">
    <source>
        <dbReference type="Proteomes" id="UP000534186"/>
    </source>
</evidence>